<dbReference type="GO" id="GO:0006310">
    <property type="term" value="P:DNA recombination"/>
    <property type="evidence" value="ECO:0007669"/>
    <property type="project" value="InterPro"/>
</dbReference>
<dbReference type="InterPro" id="IPR001667">
    <property type="entry name" value="DDH_dom"/>
</dbReference>
<keyword evidence="5 10" id="KW-0269">Exonuclease</keyword>
<dbReference type="Proteomes" id="UP000250928">
    <property type="component" value="Unassembled WGS sequence"/>
</dbReference>
<evidence type="ECO:0000259" key="9">
    <source>
        <dbReference type="Pfam" id="PF17768"/>
    </source>
</evidence>
<evidence type="ECO:0000256" key="3">
    <source>
        <dbReference type="ARBA" id="ARBA00022722"/>
    </source>
</evidence>
<keyword evidence="3" id="KW-0540">Nuclease</keyword>
<dbReference type="GO" id="GO:0008409">
    <property type="term" value="F:5'-3' exonuclease activity"/>
    <property type="evidence" value="ECO:0007669"/>
    <property type="project" value="InterPro"/>
</dbReference>
<reference evidence="10 11" key="1">
    <citation type="submission" date="2018-01" db="EMBL/GenBank/DDBJ databases">
        <title>Novel co-symbiosis in the lucinid bivalve Phacoides pectinatus.</title>
        <authorList>
            <person name="Lim S.J."/>
            <person name="Davis B.G."/>
            <person name="Gill D.E."/>
            <person name="Engel A.S."/>
            <person name="Anderson L.C."/>
            <person name="Campbell B.J."/>
        </authorList>
    </citation>
    <scope>NUCLEOTIDE SEQUENCE [LARGE SCALE GENOMIC DNA]</scope>
    <source>
        <strain evidence="10">N3_P5</strain>
    </source>
</reference>
<evidence type="ECO:0000259" key="8">
    <source>
        <dbReference type="Pfam" id="PF02272"/>
    </source>
</evidence>
<sequence>MIPAPARRIRRPDPAPPPGAAWEGVHPLLQRVYRLRNVKSPEGLDYGLGRLLPPSRLGQTGQAARLLHQQLEAQGRILIVADFDADGATSCALALRALRAMGARQVGYLVPNRFHNGYGLSTEIAAEALKRSPDLLITVDNGISSIEGVALLREAGVKVLVTDHHLPGAQLPAADVIVNPNSTGEAFPSKHLAGVGVIFYVMAALRSRLREVGWFTRHAIDEPNLGDYLDLVALGTVADVVPLDHNNRILVHQGLRRIRGGRGAPGILALLRIAGRDARRCVASDLGFAAGPRLNAAGRLDDMSLGIECLLCDDEARAMDLARSLDRFNSQRREIEGEMSRQALAELEGGLPDGVAPPGICVYQPQWHQGVVGILASRIKERFNRPVIAFARGEEEGVLKGSARSVAGVHMKDLLEALAARHPGLLLRFGGHAMAAGLALEEARYPEFVAAFERQARGLLSTEAMQGVIHTDGPLEAGEMTLPMAEAMRDAGPWGQGFPEPSFDGVFELIDQRVVGQRHLKMVLRPRGGGPELDAIAFNQADRMPTRQGLEIEAAYRLDVNVFRGNRSVQLMVEYFAPVADGPADG</sequence>
<evidence type="ECO:0000313" key="11">
    <source>
        <dbReference type="Proteomes" id="UP000250928"/>
    </source>
</evidence>
<evidence type="ECO:0000313" key="10">
    <source>
        <dbReference type="EMBL" id="PUE00411.1"/>
    </source>
</evidence>
<evidence type="ECO:0000256" key="5">
    <source>
        <dbReference type="ARBA" id="ARBA00022839"/>
    </source>
</evidence>
<dbReference type="FunFam" id="3.90.1640.30:FF:000001">
    <property type="entry name" value="Single-stranded-DNA-specific exonuclease RecJ"/>
    <property type="match status" value="1"/>
</dbReference>
<accession>A0A6N4DQ08</accession>
<evidence type="ECO:0000259" key="7">
    <source>
        <dbReference type="Pfam" id="PF01368"/>
    </source>
</evidence>
<dbReference type="PANTHER" id="PTHR30255:SF2">
    <property type="entry name" value="SINGLE-STRANDED-DNA-SPECIFIC EXONUCLEASE RECJ"/>
    <property type="match status" value="1"/>
</dbReference>
<protein>
    <recommendedName>
        <fullName evidence="2">Single-stranded-DNA-specific exonuclease RecJ</fullName>
    </recommendedName>
</protein>
<name>A0A6N4DQ08_9GAMM</name>
<evidence type="ECO:0000256" key="6">
    <source>
        <dbReference type="SAM" id="MobiDB-lite"/>
    </source>
</evidence>
<dbReference type="AlphaFoldDB" id="A0A6N4DQ08"/>
<comment type="similarity">
    <text evidence="1">Belongs to the RecJ family.</text>
</comment>
<dbReference type="InterPro" id="IPR004610">
    <property type="entry name" value="RecJ"/>
</dbReference>
<dbReference type="InterPro" id="IPR041122">
    <property type="entry name" value="RecJ_OB"/>
</dbReference>
<proteinExistence type="inferred from homology"/>
<feature type="domain" description="DHHA1" evidence="8">
    <location>
        <begin position="362"/>
        <end position="456"/>
    </location>
</feature>
<dbReference type="PANTHER" id="PTHR30255">
    <property type="entry name" value="SINGLE-STRANDED-DNA-SPECIFIC EXONUCLEASE RECJ"/>
    <property type="match status" value="1"/>
</dbReference>
<evidence type="ECO:0000256" key="2">
    <source>
        <dbReference type="ARBA" id="ARBA00019841"/>
    </source>
</evidence>
<organism evidence="10 11">
    <name type="scientific">Candidatus Sedimenticola endophacoides</name>
    <dbReference type="NCBI Taxonomy" id="2548426"/>
    <lineage>
        <taxon>Bacteria</taxon>
        <taxon>Pseudomonadati</taxon>
        <taxon>Pseudomonadota</taxon>
        <taxon>Gammaproteobacteria</taxon>
        <taxon>Chromatiales</taxon>
        <taxon>Sedimenticolaceae</taxon>
        <taxon>Sedimenticola</taxon>
    </lineage>
</organism>
<feature type="domain" description="DDH" evidence="7">
    <location>
        <begin position="76"/>
        <end position="236"/>
    </location>
</feature>
<keyword evidence="4" id="KW-0378">Hydrolase</keyword>
<dbReference type="GO" id="GO:0003676">
    <property type="term" value="F:nucleic acid binding"/>
    <property type="evidence" value="ECO:0007669"/>
    <property type="project" value="InterPro"/>
</dbReference>
<dbReference type="NCBIfam" id="TIGR00644">
    <property type="entry name" value="recJ"/>
    <property type="match status" value="1"/>
</dbReference>
<comment type="caution">
    <text evidence="10">The sequence shown here is derived from an EMBL/GenBank/DDBJ whole genome shotgun (WGS) entry which is preliminary data.</text>
</comment>
<dbReference type="InterPro" id="IPR003156">
    <property type="entry name" value="DHHA1_dom"/>
</dbReference>
<evidence type="ECO:0000256" key="4">
    <source>
        <dbReference type="ARBA" id="ARBA00022801"/>
    </source>
</evidence>
<dbReference type="Gene3D" id="3.10.310.30">
    <property type="match status" value="1"/>
</dbReference>
<dbReference type="EMBL" id="PQCO01000224">
    <property type="protein sequence ID" value="PUE00411.1"/>
    <property type="molecule type" value="Genomic_DNA"/>
</dbReference>
<gene>
    <name evidence="10" type="primary">recJ</name>
    <name evidence="10" type="ORF">C3L24_09315</name>
</gene>
<dbReference type="InterPro" id="IPR038763">
    <property type="entry name" value="DHH_sf"/>
</dbReference>
<dbReference type="Pfam" id="PF01368">
    <property type="entry name" value="DHH"/>
    <property type="match status" value="1"/>
</dbReference>
<evidence type="ECO:0000256" key="1">
    <source>
        <dbReference type="ARBA" id="ARBA00005915"/>
    </source>
</evidence>
<dbReference type="Pfam" id="PF17768">
    <property type="entry name" value="RecJ_OB"/>
    <property type="match status" value="1"/>
</dbReference>
<feature type="region of interest" description="Disordered" evidence="6">
    <location>
        <begin position="1"/>
        <end position="21"/>
    </location>
</feature>
<dbReference type="GO" id="GO:0006281">
    <property type="term" value="P:DNA repair"/>
    <property type="evidence" value="ECO:0007669"/>
    <property type="project" value="InterPro"/>
</dbReference>
<dbReference type="SUPFAM" id="SSF64182">
    <property type="entry name" value="DHH phosphoesterases"/>
    <property type="match status" value="1"/>
</dbReference>
<dbReference type="Pfam" id="PF02272">
    <property type="entry name" value="DHHA1"/>
    <property type="match status" value="1"/>
</dbReference>
<dbReference type="Gene3D" id="3.90.1640.30">
    <property type="match status" value="1"/>
</dbReference>
<dbReference type="InterPro" id="IPR051673">
    <property type="entry name" value="SSDNA_exonuclease_RecJ"/>
</dbReference>
<feature type="domain" description="RecJ OB" evidence="9">
    <location>
        <begin position="471"/>
        <end position="574"/>
    </location>
</feature>